<dbReference type="Gene3D" id="3.30.2350.20">
    <property type="entry name" value="TruD, catalytic domain"/>
    <property type="match status" value="1"/>
</dbReference>
<evidence type="ECO:0000256" key="3">
    <source>
        <dbReference type="ARBA" id="ARBA00023235"/>
    </source>
</evidence>
<name>A0AA38BSH8_TAXCH</name>
<keyword evidence="3" id="KW-0413">Isomerase</keyword>
<dbReference type="PROSITE" id="PS01268">
    <property type="entry name" value="UPF0024"/>
    <property type="match status" value="1"/>
</dbReference>
<dbReference type="AlphaFoldDB" id="A0AA38BSH8"/>
<comment type="similarity">
    <text evidence="1">Belongs to the pseudouridine synthase TruD family.</text>
</comment>
<keyword evidence="2" id="KW-0819">tRNA processing</keyword>
<dbReference type="Proteomes" id="UP000824469">
    <property type="component" value="Unassembled WGS sequence"/>
</dbReference>
<dbReference type="PIRSF" id="PIRSF037016">
    <property type="entry name" value="Pseudouridin_synth_euk_prd"/>
    <property type="match status" value="1"/>
</dbReference>
<feature type="compositionally biased region" description="Basic and acidic residues" evidence="4">
    <location>
        <begin position="173"/>
        <end position="201"/>
    </location>
</feature>
<feature type="domain" description="TRUD" evidence="5">
    <location>
        <begin position="342"/>
        <end position="563"/>
    </location>
</feature>
<dbReference type="InterPro" id="IPR042214">
    <property type="entry name" value="TruD_catalytic"/>
</dbReference>
<evidence type="ECO:0000256" key="4">
    <source>
        <dbReference type="SAM" id="MobiDB-lite"/>
    </source>
</evidence>
<feature type="compositionally biased region" description="Basic and acidic residues" evidence="4">
    <location>
        <begin position="632"/>
        <end position="644"/>
    </location>
</feature>
<dbReference type="OMA" id="WINYFGH"/>
<proteinExistence type="inferred from homology"/>
<comment type="caution">
    <text evidence="6">The sequence shown here is derived from an EMBL/GenBank/DDBJ whole genome shotgun (WGS) entry which is preliminary data.</text>
</comment>
<dbReference type="PANTHER" id="PTHR13326:SF21">
    <property type="entry name" value="PSEUDOURIDYLATE SYNTHASE PUS7L"/>
    <property type="match status" value="1"/>
</dbReference>
<organism evidence="6 7">
    <name type="scientific">Taxus chinensis</name>
    <name type="common">Chinese yew</name>
    <name type="synonym">Taxus wallichiana var. chinensis</name>
    <dbReference type="NCBI Taxonomy" id="29808"/>
    <lineage>
        <taxon>Eukaryota</taxon>
        <taxon>Viridiplantae</taxon>
        <taxon>Streptophyta</taxon>
        <taxon>Embryophyta</taxon>
        <taxon>Tracheophyta</taxon>
        <taxon>Spermatophyta</taxon>
        <taxon>Pinopsida</taxon>
        <taxon>Pinidae</taxon>
        <taxon>Conifers II</taxon>
        <taxon>Cupressales</taxon>
        <taxon>Taxaceae</taxon>
        <taxon>Taxus</taxon>
    </lineage>
</organism>
<dbReference type="EMBL" id="JAHRHJ020003813">
    <property type="protein sequence ID" value="KAH9289310.1"/>
    <property type="molecule type" value="Genomic_DNA"/>
</dbReference>
<keyword evidence="7" id="KW-1185">Reference proteome</keyword>
<accession>A0AA38BSH8</accession>
<dbReference type="InterPro" id="IPR020103">
    <property type="entry name" value="PsdUridine_synth_cat_dom_sf"/>
</dbReference>
<feature type="non-terminal residue" evidence="6">
    <location>
        <position position="682"/>
    </location>
</feature>
<dbReference type="GO" id="GO:0005634">
    <property type="term" value="C:nucleus"/>
    <property type="evidence" value="ECO:0007669"/>
    <property type="project" value="TreeGrafter"/>
</dbReference>
<evidence type="ECO:0000313" key="7">
    <source>
        <dbReference type="Proteomes" id="UP000824469"/>
    </source>
</evidence>
<dbReference type="PANTHER" id="PTHR13326">
    <property type="entry name" value="TRNA PSEUDOURIDINE SYNTHASE D"/>
    <property type="match status" value="1"/>
</dbReference>
<dbReference type="InterPro" id="IPR001656">
    <property type="entry name" value="PsdUridine_synth_TruD"/>
</dbReference>
<dbReference type="Gene3D" id="3.30.70.3160">
    <property type="match status" value="1"/>
</dbReference>
<dbReference type="Pfam" id="PF01142">
    <property type="entry name" value="TruD"/>
    <property type="match status" value="2"/>
</dbReference>
<dbReference type="GO" id="GO:0003723">
    <property type="term" value="F:RNA binding"/>
    <property type="evidence" value="ECO:0007669"/>
    <property type="project" value="InterPro"/>
</dbReference>
<protein>
    <recommendedName>
        <fullName evidence="5">TRUD domain-containing protein</fullName>
    </recommendedName>
</protein>
<dbReference type="GO" id="GO:0001522">
    <property type="term" value="P:pseudouridine synthesis"/>
    <property type="evidence" value="ECO:0007669"/>
    <property type="project" value="InterPro"/>
</dbReference>
<gene>
    <name evidence="6" type="ORF">KI387_033427</name>
</gene>
<evidence type="ECO:0000256" key="2">
    <source>
        <dbReference type="ARBA" id="ARBA00022694"/>
    </source>
</evidence>
<sequence length="682" mass="75864">MAAEADVGILCHSSSLPGFRGVLKQRYTDFIVNEVDCDGKVIHLTSLEAPVEENQEVLESSSVTNEVANKESQINNVNISDHSKHIEAFESLAGKGDVEKLKDLLDHVSAGSIENISPIVLSPDPDKAHRTAVHNFFKTNLSFLVTDTIDGTDPKAKCVRVRYYPNKNGTHGRGKDCRRQGDNKRKNWGGKQDRNVKRGKYDGSLSGNFGQAFDSRGADEWPEDRGKFLRFHLCKENKDTQEALIVIGKMLGVQARSFGFAGTKDKRAVTTQRVTVFKQKASRLAALNNRLYGIKVGDFCYVRDGLVLGQLSGNRFTITLRGVVAESHDIIREAAEGLGKNGFINYFGLQRSDIKEAREYYKSTKNIDGTLKQMPRYLVAERAILACLKKNPDNYLQAICAIPRTLRMMYVHSYQSYLWNHAASARVQKYGVEKVVEGDLVYCKETEVDKQNPNKEDKTEVSDGDTGYEFDVIDDATESDLSQESVNVATIANADDIALGKYTIDDVVLPLPGSRIIYPANDIAETFHNLAGKDSVNLRESSHNVKEYSIMSVTGGYRRLIQKPLDYMWNIIKYVDPTQPLVETDLDALAKCSNGDNIIPQKPSNEILNVHEKSSILEREQKPQNNVAGGYAEDKLKTDAKEVNSDSSSESTSHTALQISFTLPTSCYATMAIRELLKTSTS</sequence>
<feature type="region of interest" description="Disordered" evidence="4">
    <location>
        <begin position="169"/>
        <end position="201"/>
    </location>
</feature>
<dbReference type="SUPFAM" id="SSF55120">
    <property type="entry name" value="Pseudouridine synthase"/>
    <property type="match status" value="1"/>
</dbReference>
<feature type="region of interest" description="Disordered" evidence="4">
    <location>
        <begin position="620"/>
        <end position="655"/>
    </location>
</feature>
<dbReference type="InterPro" id="IPR020119">
    <property type="entry name" value="PsdUridine_synth_TruD_CS"/>
</dbReference>
<dbReference type="GO" id="GO:0009982">
    <property type="term" value="F:pseudouridine synthase activity"/>
    <property type="evidence" value="ECO:0007669"/>
    <property type="project" value="InterPro"/>
</dbReference>
<dbReference type="PROSITE" id="PS50984">
    <property type="entry name" value="TRUD"/>
    <property type="match status" value="1"/>
</dbReference>
<dbReference type="FunFam" id="3.30.70.3160:FF:000001">
    <property type="entry name" value="Probable tRNA pseudouridine synthase D"/>
    <property type="match status" value="1"/>
</dbReference>
<evidence type="ECO:0000259" key="5">
    <source>
        <dbReference type="PROSITE" id="PS50984"/>
    </source>
</evidence>
<dbReference type="InterPro" id="IPR011760">
    <property type="entry name" value="PsdUridine_synth_TruD_insert"/>
</dbReference>
<dbReference type="GO" id="GO:0008033">
    <property type="term" value="P:tRNA processing"/>
    <property type="evidence" value="ECO:0007669"/>
    <property type="project" value="UniProtKB-KW"/>
</dbReference>
<reference evidence="6 7" key="1">
    <citation type="journal article" date="2021" name="Nat. Plants">
        <title>The Taxus genome provides insights into paclitaxel biosynthesis.</title>
        <authorList>
            <person name="Xiong X."/>
            <person name="Gou J."/>
            <person name="Liao Q."/>
            <person name="Li Y."/>
            <person name="Zhou Q."/>
            <person name="Bi G."/>
            <person name="Li C."/>
            <person name="Du R."/>
            <person name="Wang X."/>
            <person name="Sun T."/>
            <person name="Guo L."/>
            <person name="Liang H."/>
            <person name="Lu P."/>
            <person name="Wu Y."/>
            <person name="Zhang Z."/>
            <person name="Ro D.K."/>
            <person name="Shang Y."/>
            <person name="Huang S."/>
            <person name="Yan J."/>
        </authorList>
    </citation>
    <scope>NUCLEOTIDE SEQUENCE [LARGE SCALE GENOMIC DNA]</scope>
    <source>
        <strain evidence="6">Ta-2019</strain>
    </source>
</reference>
<evidence type="ECO:0000313" key="6">
    <source>
        <dbReference type="EMBL" id="KAH9289310.1"/>
    </source>
</evidence>
<dbReference type="CDD" id="cd02576">
    <property type="entry name" value="PseudoU_synth_ScPUS7"/>
    <property type="match status" value="1"/>
</dbReference>
<evidence type="ECO:0000256" key="1">
    <source>
        <dbReference type="ARBA" id="ARBA00007953"/>
    </source>
</evidence>